<organism evidence="1">
    <name type="scientific">marine sediment metagenome</name>
    <dbReference type="NCBI Taxonomy" id="412755"/>
    <lineage>
        <taxon>unclassified sequences</taxon>
        <taxon>metagenomes</taxon>
        <taxon>ecological metagenomes</taxon>
    </lineage>
</organism>
<evidence type="ECO:0000313" key="1">
    <source>
        <dbReference type="EMBL" id="GAG84851.1"/>
    </source>
</evidence>
<protein>
    <submittedName>
        <fullName evidence="1">Uncharacterized protein</fullName>
    </submittedName>
</protein>
<dbReference type="AlphaFoldDB" id="X1CKW0"/>
<accession>X1CKW0</accession>
<reference evidence="1" key="1">
    <citation type="journal article" date="2014" name="Front. Microbiol.">
        <title>High frequency of phylogenetically diverse reductive dehalogenase-homologous genes in deep subseafloor sedimentary metagenomes.</title>
        <authorList>
            <person name="Kawai M."/>
            <person name="Futagami T."/>
            <person name="Toyoda A."/>
            <person name="Takaki Y."/>
            <person name="Nishi S."/>
            <person name="Hori S."/>
            <person name="Arai W."/>
            <person name="Tsubouchi T."/>
            <person name="Morono Y."/>
            <person name="Uchiyama I."/>
            <person name="Ito T."/>
            <person name="Fujiyama A."/>
            <person name="Inagaki F."/>
            <person name="Takami H."/>
        </authorList>
    </citation>
    <scope>NUCLEOTIDE SEQUENCE</scope>
    <source>
        <strain evidence="1">Expedition CK06-06</strain>
    </source>
</reference>
<comment type="caution">
    <text evidence="1">The sequence shown here is derived from an EMBL/GenBank/DDBJ whole genome shotgun (WGS) entry which is preliminary data.</text>
</comment>
<name>X1CKW0_9ZZZZ</name>
<dbReference type="EMBL" id="BART01010080">
    <property type="protein sequence ID" value="GAG84851.1"/>
    <property type="molecule type" value="Genomic_DNA"/>
</dbReference>
<gene>
    <name evidence="1" type="ORF">S01H4_22097</name>
</gene>
<sequence length="111" mass="12631">NFVINGSSSDDDYSMRYYVLDSSYKDKDQLEFPDLTRDDGAADDFEERDLIFARISDLVTVRSDVFTAYILVRIGADGPQKRVVAILDRSNVYSPSDKVKIHALHQVPDPR</sequence>
<proteinExistence type="predicted"/>
<feature type="non-terminal residue" evidence="1">
    <location>
        <position position="1"/>
    </location>
</feature>